<dbReference type="PANTHER" id="PTHR43464:SF19">
    <property type="entry name" value="UBIQUINONE BIOSYNTHESIS O-METHYLTRANSFERASE, MITOCHONDRIAL"/>
    <property type="match status" value="1"/>
</dbReference>
<protein>
    <submittedName>
        <fullName evidence="5">Methyltransferase domain-containing protein</fullName>
    </submittedName>
</protein>
<dbReference type="GO" id="GO:0008168">
    <property type="term" value="F:methyltransferase activity"/>
    <property type="evidence" value="ECO:0007669"/>
    <property type="project" value="UniProtKB-KW"/>
</dbReference>
<keyword evidence="3" id="KW-0949">S-adenosyl-L-methionine</keyword>
<evidence type="ECO:0000256" key="3">
    <source>
        <dbReference type="ARBA" id="ARBA00022691"/>
    </source>
</evidence>
<evidence type="ECO:0000259" key="4">
    <source>
        <dbReference type="Pfam" id="PF13649"/>
    </source>
</evidence>
<comment type="caution">
    <text evidence="5">The sequence shown here is derived from an EMBL/GenBank/DDBJ whole genome shotgun (WGS) entry which is preliminary data.</text>
</comment>
<dbReference type="GO" id="GO:0032259">
    <property type="term" value="P:methylation"/>
    <property type="evidence" value="ECO:0007669"/>
    <property type="project" value="UniProtKB-KW"/>
</dbReference>
<name>A0A9X3NJQ4_9ACTN</name>
<dbReference type="PANTHER" id="PTHR43464">
    <property type="entry name" value="METHYLTRANSFERASE"/>
    <property type="match status" value="1"/>
</dbReference>
<evidence type="ECO:0000256" key="1">
    <source>
        <dbReference type="ARBA" id="ARBA00022603"/>
    </source>
</evidence>
<accession>A0A9X3NJQ4</accession>
<reference evidence="5" key="1">
    <citation type="submission" date="2021-10" db="EMBL/GenBank/DDBJ databases">
        <title>Streptomonospora sp. nov., isolated from mangrove soil.</title>
        <authorList>
            <person name="Chen X."/>
            <person name="Ge X."/>
            <person name="Liu W."/>
        </authorList>
    </citation>
    <scope>NUCLEOTIDE SEQUENCE</scope>
    <source>
        <strain evidence="5">S1-112</strain>
    </source>
</reference>
<dbReference type="InterPro" id="IPR029063">
    <property type="entry name" value="SAM-dependent_MTases_sf"/>
</dbReference>
<keyword evidence="1 5" id="KW-0489">Methyltransferase</keyword>
<dbReference type="Proteomes" id="UP001140076">
    <property type="component" value="Unassembled WGS sequence"/>
</dbReference>
<keyword evidence="2" id="KW-0808">Transferase</keyword>
<dbReference type="Pfam" id="PF13649">
    <property type="entry name" value="Methyltransf_25"/>
    <property type="match status" value="1"/>
</dbReference>
<sequence length="206" mass="21149">MEEPPGNRWAAIAGDDHGARYAARFADLAASGADVHGEAHFCAALLAPGSRVLDAGCGTGRVAIRLAELGHECTGVDADASMLAQARSRAPAMTWIQADLVTADRLDLRPDFDMVVAAGNVIPLLAPTTEPAVVAALAALLRPGGLLVAGFGLDAAHLPLDDAPVTLADYDNWCADAGLALATRAATWDGAPYTGGGYAVSVHRRD</sequence>
<dbReference type="SUPFAM" id="SSF53335">
    <property type="entry name" value="S-adenosyl-L-methionine-dependent methyltransferases"/>
    <property type="match status" value="1"/>
</dbReference>
<dbReference type="Gene3D" id="3.40.50.150">
    <property type="entry name" value="Vaccinia Virus protein VP39"/>
    <property type="match status" value="1"/>
</dbReference>
<dbReference type="InterPro" id="IPR041698">
    <property type="entry name" value="Methyltransf_25"/>
</dbReference>
<proteinExistence type="predicted"/>
<evidence type="ECO:0000313" key="5">
    <source>
        <dbReference type="EMBL" id="MDA0563326.1"/>
    </source>
</evidence>
<organism evidence="5 6">
    <name type="scientific">Streptomonospora mangrovi</name>
    <dbReference type="NCBI Taxonomy" id="2883123"/>
    <lineage>
        <taxon>Bacteria</taxon>
        <taxon>Bacillati</taxon>
        <taxon>Actinomycetota</taxon>
        <taxon>Actinomycetes</taxon>
        <taxon>Streptosporangiales</taxon>
        <taxon>Nocardiopsidaceae</taxon>
        <taxon>Streptomonospora</taxon>
    </lineage>
</organism>
<dbReference type="AlphaFoldDB" id="A0A9X3NJQ4"/>
<dbReference type="EMBL" id="JAJAQC010000004">
    <property type="protein sequence ID" value="MDA0563326.1"/>
    <property type="molecule type" value="Genomic_DNA"/>
</dbReference>
<keyword evidence="6" id="KW-1185">Reference proteome</keyword>
<dbReference type="RefSeq" id="WP_270070619.1">
    <property type="nucleotide sequence ID" value="NZ_JAJAQC010000004.1"/>
</dbReference>
<dbReference type="CDD" id="cd02440">
    <property type="entry name" value="AdoMet_MTases"/>
    <property type="match status" value="1"/>
</dbReference>
<feature type="domain" description="Methyltransferase" evidence="4">
    <location>
        <begin position="52"/>
        <end position="145"/>
    </location>
</feature>
<gene>
    <name evidence="5" type="ORF">LG943_03120</name>
</gene>
<evidence type="ECO:0000256" key="2">
    <source>
        <dbReference type="ARBA" id="ARBA00022679"/>
    </source>
</evidence>
<evidence type="ECO:0000313" key="6">
    <source>
        <dbReference type="Proteomes" id="UP001140076"/>
    </source>
</evidence>